<dbReference type="EMBL" id="JASNVU010000010">
    <property type="protein sequence ID" value="MDK4335374.1"/>
    <property type="molecule type" value="Genomic_DNA"/>
</dbReference>
<dbReference type="RefSeq" id="WP_284642414.1">
    <property type="nucleotide sequence ID" value="NZ_JASNVU010000010.1"/>
</dbReference>
<reference evidence="1" key="1">
    <citation type="submission" date="2023-05" db="EMBL/GenBank/DDBJ databases">
        <title>Metabolic capabilities are highly conserved among human nasal-associated Corynebacterium species in pangenomic analyses.</title>
        <authorList>
            <person name="Tran T.H."/>
            <person name="Roberts A.Q."/>
            <person name="Escapa I.F."/>
            <person name="Gao W."/>
            <person name="Conlan S."/>
            <person name="Kong H."/>
            <person name="Segre J.A."/>
            <person name="Kelly M.S."/>
            <person name="Lemon K.P."/>
        </authorList>
    </citation>
    <scope>NUCLEOTIDE SEQUENCE</scope>
    <source>
        <strain evidence="1">KPL2618</strain>
    </source>
</reference>
<evidence type="ECO:0000313" key="2">
    <source>
        <dbReference type="Proteomes" id="UP001230317"/>
    </source>
</evidence>
<protein>
    <submittedName>
        <fullName evidence="1">Methylenetetrahydrofolate--tRNA-(Uracil-5-)-methyltransferase</fullName>
    </submittedName>
</protein>
<evidence type="ECO:0000313" key="1">
    <source>
        <dbReference type="EMBL" id="MDK4335374.1"/>
    </source>
</evidence>
<sequence length="138" mass="14811">MQRVAIVGEGPAALSTAERLLSAGMCVDLISEKTAPFGLLRRFAGLAGVLEEAVPHECAPGTTPRLRLLGNVRVGVDGDITHNEVHQLAAHGDRELIVMELKARGIPVTTWEGLCTPITDFEDWTNVIARAQLAHVLV</sequence>
<proteinExistence type="predicted"/>
<dbReference type="SUPFAM" id="SSF51971">
    <property type="entry name" value="Nucleotide-binding domain"/>
    <property type="match status" value="1"/>
</dbReference>
<accession>A0AAP4FBT6</accession>
<dbReference type="Proteomes" id="UP001230317">
    <property type="component" value="Unassembled WGS sequence"/>
</dbReference>
<organism evidence="1 2">
    <name type="scientific">Corynebacterium accolens</name>
    <dbReference type="NCBI Taxonomy" id="38284"/>
    <lineage>
        <taxon>Bacteria</taxon>
        <taxon>Bacillati</taxon>
        <taxon>Actinomycetota</taxon>
        <taxon>Actinomycetes</taxon>
        <taxon>Mycobacteriales</taxon>
        <taxon>Corynebacteriaceae</taxon>
        <taxon>Corynebacterium</taxon>
    </lineage>
</organism>
<gene>
    <name evidence="1" type="ORF">QPX58_08135</name>
</gene>
<name>A0AAP4FBT6_9CORY</name>
<dbReference type="AlphaFoldDB" id="A0AAP4FBT6"/>
<dbReference type="Gene3D" id="3.40.50.720">
    <property type="entry name" value="NAD(P)-binding Rossmann-like Domain"/>
    <property type="match status" value="1"/>
</dbReference>
<comment type="caution">
    <text evidence="1">The sequence shown here is derived from an EMBL/GenBank/DDBJ whole genome shotgun (WGS) entry which is preliminary data.</text>
</comment>
<dbReference type="PRINTS" id="PR00419">
    <property type="entry name" value="ADXRDTASE"/>
</dbReference>